<dbReference type="InParanoid" id="A0A409VHH8"/>
<evidence type="ECO:0000313" key="1">
    <source>
        <dbReference type="EMBL" id="PPQ65723.1"/>
    </source>
</evidence>
<keyword evidence="2" id="KW-1185">Reference proteome</keyword>
<proteinExistence type="predicted"/>
<dbReference type="OrthoDB" id="3030934at2759"/>
<organism evidence="1 2">
    <name type="scientific">Gymnopilus dilepis</name>
    <dbReference type="NCBI Taxonomy" id="231916"/>
    <lineage>
        <taxon>Eukaryota</taxon>
        <taxon>Fungi</taxon>
        <taxon>Dikarya</taxon>
        <taxon>Basidiomycota</taxon>
        <taxon>Agaricomycotina</taxon>
        <taxon>Agaricomycetes</taxon>
        <taxon>Agaricomycetidae</taxon>
        <taxon>Agaricales</taxon>
        <taxon>Agaricineae</taxon>
        <taxon>Hymenogastraceae</taxon>
        <taxon>Gymnopilus</taxon>
    </lineage>
</organism>
<name>A0A409VHH8_9AGAR</name>
<gene>
    <name evidence="1" type="ORF">CVT26_000340</name>
</gene>
<comment type="caution">
    <text evidence="1">The sequence shown here is derived from an EMBL/GenBank/DDBJ whole genome shotgun (WGS) entry which is preliminary data.</text>
</comment>
<dbReference type="EMBL" id="NHYE01005647">
    <property type="protein sequence ID" value="PPQ65723.1"/>
    <property type="molecule type" value="Genomic_DNA"/>
</dbReference>
<dbReference type="AlphaFoldDB" id="A0A409VHH8"/>
<sequence length="649" mass="73539">MDILQSTAMEDVWESEFVYGSLDISVLQQVMSISQDWRRVGMSAVSRRIRRAVAHFVPHQHLDSFFEALDDRGSIIVGSVAQSVVAPAFFRDYPPRNLNVIAPWFVAERWVDLFRDMGFDLSSLPVAEHARPLVDTFYHGVVPGTITLAISNSNSALIPLFSSPYTSQINFISQHYVYCVYPEFTLAGLTLERPSVRPFPHSDMLQRRGISVFDPRTLPGPCPSYCSMEVRRTWTGQGIAMDSNKYVALNQIISRRLQDDLYDFAFLQLVGSLDRRLRIIVRELLATRIRAGVQRFLPYGHVEDFLNMLDKKGSMIGGSVAQSIITPSFFLDHPPQDLNVFVPWYSSDAWVIFFRGLGFILTDETHIEFRAGVESLYVARLPGYDVEITITVSASNSALGIVIASPYTCQMNFVTSHHVYCLYPQFTLKGLTIERSLVEPSSHSDQLQLRGLKVFDPRSLHGPCDIYCEMEMRQTWTGKGMAMAPWKAIPRNRSHEEKINFYVPKGVRALRFAARSHHVEPVFVPASKDISIVCSINDLDFSAWHKTGLDPGEVMLCLEDYRYTVRTFPFDSAVRLEYPFTVVWNRVRCPNVTIHNLSRGALTSEGGDILVVKHDSAGIPVDVEVEDKELIIRIVLKYVLRSLSLFNSC</sequence>
<accession>A0A409VHH8</accession>
<evidence type="ECO:0000313" key="2">
    <source>
        <dbReference type="Proteomes" id="UP000284706"/>
    </source>
</evidence>
<dbReference type="Proteomes" id="UP000284706">
    <property type="component" value="Unassembled WGS sequence"/>
</dbReference>
<protein>
    <submittedName>
        <fullName evidence="1">Uncharacterized protein</fullName>
    </submittedName>
</protein>
<reference evidence="1 2" key="1">
    <citation type="journal article" date="2018" name="Evol. Lett.">
        <title>Horizontal gene cluster transfer increased hallucinogenic mushroom diversity.</title>
        <authorList>
            <person name="Reynolds H.T."/>
            <person name="Vijayakumar V."/>
            <person name="Gluck-Thaler E."/>
            <person name="Korotkin H.B."/>
            <person name="Matheny P.B."/>
            <person name="Slot J.C."/>
        </authorList>
    </citation>
    <scope>NUCLEOTIDE SEQUENCE [LARGE SCALE GENOMIC DNA]</scope>
    <source>
        <strain evidence="1 2">SRW20</strain>
    </source>
</reference>